<keyword evidence="8" id="KW-1185">Reference proteome</keyword>
<protein>
    <recommendedName>
        <fullName evidence="9">Fatty acyl-AMP ligase</fullName>
    </recommendedName>
</protein>
<dbReference type="EMBL" id="BBYQ01000015">
    <property type="protein sequence ID" value="GAP27230.1"/>
    <property type="molecule type" value="Genomic_DNA"/>
</dbReference>
<comment type="caution">
    <text evidence="7">The sequence shown here is derived from an EMBL/GenBank/DDBJ whole genome shotgun (WGS) entry which is preliminary data.</text>
</comment>
<evidence type="ECO:0000256" key="4">
    <source>
        <dbReference type="ARBA" id="ARBA00023098"/>
    </source>
</evidence>
<dbReference type="InterPro" id="IPR000873">
    <property type="entry name" value="AMP-dep_synth/lig_dom"/>
</dbReference>
<evidence type="ECO:0000313" key="7">
    <source>
        <dbReference type="EMBL" id="GAP27230.1"/>
    </source>
</evidence>
<dbReference type="CDD" id="cd05931">
    <property type="entry name" value="FAAL"/>
    <property type="match status" value="1"/>
</dbReference>
<keyword evidence="4" id="KW-0443">Lipid metabolism</keyword>
<dbReference type="GO" id="GO:0016874">
    <property type="term" value="F:ligase activity"/>
    <property type="evidence" value="ECO:0007669"/>
    <property type="project" value="UniProtKB-KW"/>
</dbReference>
<dbReference type="InterPro" id="IPR025110">
    <property type="entry name" value="AMP-bd_C"/>
</dbReference>
<dbReference type="GO" id="GO:0071766">
    <property type="term" value="P:Actinobacterium-type cell wall biogenesis"/>
    <property type="evidence" value="ECO:0007669"/>
    <property type="project" value="UniProtKB-ARBA"/>
</dbReference>
<dbReference type="FunFam" id="3.40.50.12780:FF:000013">
    <property type="entry name" value="Long-chain-fatty-acid--AMP ligase FadD32"/>
    <property type="match status" value="1"/>
</dbReference>
<comment type="similarity">
    <text evidence="1">Belongs to the ATP-dependent AMP-binding enzyme family.</text>
</comment>
<dbReference type="Pfam" id="PF00501">
    <property type="entry name" value="AMP-binding"/>
    <property type="match status" value="1"/>
</dbReference>
<dbReference type="InterPro" id="IPR020845">
    <property type="entry name" value="AMP-binding_CS"/>
</dbReference>
<dbReference type="Gene3D" id="3.30.300.30">
    <property type="match status" value="1"/>
</dbReference>
<reference evidence="7 8" key="2">
    <citation type="journal article" date="2016" name="Genome Announc.">
        <title>Draft Genome Sequence of Erythromycin- and Oxytetracycline-Sensitive Nocardia seriolae Strain U-1 (NBRC 110359).</title>
        <authorList>
            <person name="Imajoh M."/>
            <person name="Sukeda M."/>
            <person name="Shimizu M."/>
            <person name="Yamane J."/>
            <person name="Ohnishi K."/>
            <person name="Oshima S."/>
        </authorList>
    </citation>
    <scope>NUCLEOTIDE SEQUENCE [LARGE SCALE GENOMIC DNA]</scope>
    <source>
        <strain evidence="7 8">U-1</strain>
    </source>
</reference>
<dbReference type="PANTHER" id="PTHR22754">
    <property type="entry name" value="DISCO-INTERACTING PROTEIN 2 DIP2 -RELATED"/>
    <property type="match status" value="1"/>
</dbReference>
<feature type="domain" description="AMP-dependent synthetase/ligase" evidence="5">
    <location>
        <begin position="54"/>
        <end position="439"/>
    </location>
</feature>
<accession>A0ABC9YPG3</accession>
<evidence type="ECO:0000256" key="2">
    <source>
        <dbReference type="ARBA" id="ARBA00022598"/>
    </source>
</evidence>
<keyword evidence="3" id="KW-0276">Fatty acid metabolism</keyword>
<dbReference type="InterPro" id="IPR040097">
    <property type="entry name" value="FAAL/FAAC"/>
</dbReference>
<evidence type="ECO:0000256" key="1">
    <source>
        <dbReference type="ARBA" id="ARBA00006432"/>
    </source>
</evidence>
<dbReference type="SUPFAM" id="SSF56801">
    <property type="entry name" value="Acetyl-CoA synthetase-like"/>
    <property type="match status" value="1"/>
</dbReference>
<name>A0ABC9YPG3_9NOCA</name>
<evidence type="ECO:0000259" key="5">
    <source>
        <dbReference type="Pfam" id="PF00501"/>
    </source>
</evidence>
<dbReference type="AlphaFoldDB" id="A0ABC9YPG3"/>
<evidence type="ECO:0000259" key="6">
    <source>
        <dbReference type="Pfam" id="PF23024"/>
    </source>
</evidence>
<dbReference type="InterPro" id="IPR045851">
    <property type="entry name" value="AMP-bd_C_sf"/>
</dbReference>
<gene>
    <name evidence="7" type="ORF">NSK11_contig00015-0071</name>
</gene>
<dbReference type="Proteomes" id="UP000037179">
    <property type="component" value="Unassembled WGS sequence"/>
</dbReference>
<evidence type="ECO:0000313" key="8">
    <source>
        <dbReference type="Proteomes" id="UP000037179"/>
    </source>
</evidence>
<dbReference type="GO" id="GO:0006631">
    <property type="term" value="P:fatty acid metabolic process"/>
    <property type="evidence" value="ECO:0007669"/>
    <property type="project" value="UniProtKB-KW"/>
</dbReference>
<organism evidence="7 8">
    <name type="scientific">Nocardia seriolae</name>
    <dbReference type="NCBI Taxonomy" id="37332"/>
    <lineage>
        <taxon>Bacteria</taxon>
        <taxon>Bacillati</taxon>
        <taxon>Actinomycetota</taxon>
        <taxon>Actinomycetes</taxon>
        <taxon>Mycobacteriales</taxon>
        <taxon>Nocardiaceae</taxon>
        <taxon>Nocardia</taxon>
    </lineage>
</organism>
<dbReference type="PANTHER" id="PTHR22754:SF32">
    <property type="entry name" value="DISCO-INTERACTING PROTEIN 2"/>
    <property type="match status" value="1"/>
</dbReference>
<reference evidence="8" key="1">
    <citation type="submission" date="2015-07" db="EMBL/GenBank/DDBJ databases">
        <title>Nocardia seriolae U-1 whole genome shotgun sequence.</title>
        <authorList>
            <person name="Imajoh M."/>
            <person name="Fukumoto Y."/>
            <person name="Sukeda M."/>
            <person name="Yamane J."/>
            <person name="Yamasaki K."/>
            <person name="Shimizu M."/>
            <person name="Ohnishi K."/>
            <person name="Oshima S."/>
        </authorList>
    </citation>
    <scope>NUCLEOTIDE SEQUENCE [LARGE SCALE GENOMIC DNA]</scope>
    <source>
        <strain evidence="8">U-1</strain>
    </source>
</reference>
<evidence type="ECO:0000256" key="3">
    <source>
        <dbReference type="ARBA" id="ARBA00022832"/>
    </source>
</evidence>
<proteinExistence type="inferred from homology"/>
<dbReference type="InterPro" id="IPR042099">
    <property type="entry name" value="ANL_N_sf"/>
</dbReference>
<dbReference type="Gene3D" id="3.40.50.12780">
    <property type="entry name" value="N-terminal domain of ligase-like"/>
    <property type="match status" value="1"/>
</dbReference>
<keyword evidence="2" id="KW-0436">Ligase</keyword>
<sequence>MPTLGLAAKMGPGPLFQLLFRLADGSRALQKLRRNSQDPLEPNARTLVDLLSARVLETPHRPAYVFAEHGADRDVFDYQRVWERVAGLAERIVETTGPGDRIALLCPPGPDFVCAFFACLTTRRIAVPVHLPMSAQQIATLRAILHDSGATAVIAPRSTVPVDSAQLGGGIAIIDSETAGRGLGFEPLPGSAPEPEDIAFLQYTSGSTGLPKGVMVRHRNLMVNLGTIRDKFHLAPDTSIVSWLPPYHDMGLIQGSLLPMFAGLPGTLMSPMTFLRDPMNWLREISGGERVFAGGPNLAYGLCVKRVSPADAATLDLSGWETAFVGAEPIDPRTLRNFADAFAVSGFRAERIVPVYGLAEATLYVSGAELGAGARSRHFSPADLESGVAIAKPAGRELIGVGAAGPEIAVVDPRTRIRCAENWIGEIWLSGASITAGYWDKPDATERGFRARIEGEDGTPYLRTGDLGFVCDGELYISGRSKELMIVHGRNIFPQDVERTILSGHPGLRPGGCAVFTARIDDQDRVMVVQELDEESESSAALADSIRGLVSREHALSVHRVVFVGKGQVPKTTSGKIQRQRLRETYSSETAFEESVR</sequence>
<dbReference type="Pfam" id="PF23024">
    <property type="entry name" value="AMP-dom_DIP2-like"/>
    <property type="match status" value="1"/>
</dbReference>
<feature type="domain" description="AMP-binding enzyme C-terminal" evidence="6">
    <location>
        <begin position="483"/>
        <end position="589"/>
    </location>
</feature>
<dbReference type="GO" id="GO:0008610">
    <property type="term" value="P:lipid biosynthetic process"/>
    <property type="evidence" value="ECO:0007669"/>
    <property type="project" value="UniProtKB-ARBA"/>
</dbReference>
<evidence type="ECO:0008006" key="9">
    <source>
        <dbReference type="Google" id="ProtNLM"/>
    </source>
</evidence>
<dbReference type="PROSITE" id="PS00455">
    <property type="entry name" value="AMP_BINDING"/>
    <property type="match status" value="1"/>
</dbReference>